<keyword evidence="7" id="KW-1185">Reference proteome</keyword>
<dbReference type="InterPro" id="IPR000835">
    <property type="entry name" value="HTH_MarR-typ"/>
</dbReference>
<dbReference type="InterPro" id="IPR036390">
    <property type="entry name" value="WH_DNA-bd_sf"/>
</dbReference>
<dbReference type="PANTHER" id="PTHR42756:SF1">
    <property type="entry name" value="TRANSCRIPTIONAL REPRESSOR OF EMRAB OPERON"/>
    <property type="match status" value="1"/>
</dbReference>
<accession>A0A942T4A4</accession>
<evidence type="ECO:0000256" key="3">
    <source>
        <dbReference type="ARBA" id="ARBA00023163"/>
    </source>
</evidence>
<dbReference type="PANTHER" id="PTHR42756">
    <property type="entry name" value="TRANSCRIPTIONAL REGULATOR, MARR"/>
    <property type="match status" value="1"/>
</dbReference>
<keyword evidence="1" id="KW-0805">Transcription regulation</keyword>
<dbReference type="AlphaFoldDB" id="A0A942T4A4"/>
<dbReference type="InterPro" id="IPR023187">
    <property type="entry name" value="Tscrpt_reg_MarR-type_CS"/>
</dbReference>
<dbReference type="Pfam" id="PF01047">
    <property type="entry name" value="MarR"/>
    <property type="match status" value="1"/>
</dbReference>
<feature type="domain" description="HTH marR-type" evidence="4">
    <location>
        <begin position="4"/>
        <end position="138"/>
    </location>
</feature>
<keyword evidence="2" id="KW-0238">DNA-binding</keyword>
<dbReference type="PRINTS" id="PR00598">
    <property type="entry name" value="HTHMARR"/>
</dbReference>
<dbReference type="GO" id="GO:0003700">
    <property type="term" value="F:DNA-binding transcription factor activity"/>
    <property type="evidence" value="ECO:0007669"/>
    <property type="project" value="InterPro"/>
</dbReference>
<dbReference type="SMART" id="SM00347">
    <property type="entry name" value="HTH_MARR"/>
    <property type="match status" value="1"/>
</dbReference>
<dbReference type="GO" id="GO:0003677">
    <property type="term" value="F:DNA binding"/>
    <property type="evidence" value="ECO:0007669"/>
    <property type="project" value="UniProtKB-KW"/>
</dbReference>
<dbReference type="PROSITE" id="PS01117">
    <property type="entry name" value="HTH_MARR_1"/>
    <property type="match status" value="1"/>
</dbReference>
<dbReference type="SUPFAM" id="SSF46785">
    <property type="entry name" value="Winged helix' DNA-binding domain"/>
    <property type="match status" value="1"/>
</dbReference>
<dbReference type="EMBL" id="JAGYPE020000003">
    <property type="protein sequence ID" value="MCH6264509.1"/>
    <property type="molecule type" value="Genomic_DNA"/>
</dbReference>
<evidence type="ECO:0000313" key="5">
    <source>
        <dbReference type="EMBL" id="MBS4186135.1"/>
    </source>
</evidence>
<dbReference type="EMBL" id="JAGYPE010000006">
    <property type="protein sequence ID" value="MBS4186135.1"/>
    <property type="molecule type" value="Genomic_DNA"/>
</dbReference>
<dbReference type="Gene3D" id="1.10.10.10">
    <property type="entry name" value="Winged helix-like DNA-binding domain superfamily/Winged helix DNA-binding domain"/>
    <property type="match status" value="1"/>
</dbReference>
<name>A0A942T4A4_9BACI</name>
<evidence type="ECO:0000256" key="1">
    <source>
        <dbReference type="ARBA" id="ARBA00023015"/>
    </source>
</evidence>
<dbReference type="RefSeq" id="WP_213145930.1">
    <property type="nucleotide sequence ID" value="NZ_JAGYPE020000003.1"/>
</dbReference>
<sequence>MDSYNNIFNLTHMIQQITNENIVRFTNEFSYPIGISTIVVLAEIEARGPLKQIDLTEALGYSKSTITNMAEKLVKLDLIERTYDKGDRRTVYLRITNKGIEARKEAEAIGEKIHTELFSILSEEELTNYIEIQKKLLANISDNKKLSF</sequence>
<proteinExistence type="predicted"/>
<evidence type="ECO:0000313" key="7">
    <source>
        <dbReference type="Proteomes" id="UP000677265"/>
    </source>
</evidence>
<evidence type="ECO:0000259" key="4">
    <source>
        <dbReference type="PROSITE" id="PS50995"/>
    </source>
</evidence>
<gene>
    <name evidence="6" type="ORF">KHB02_003065</name>
    <name evidence="5" type="ORF">KHB02_32595</name>
</gene>
<protein>
    <submittedName>
        <fullName evidence="5">MarR family transcriptional regulator</fullName>
    </submittedName>
</protein>
<organism evidence="5">
    <name type="scientific">Neobacillus citreus</name>
    <dbReference type="NCBI Taxonomy" id="2833578"/>
    <lineage>
        <taxon>Bacteria</taxon>
        <taxon>Bacillati</taxon>
        <taxon>Bacillota</taxon>
        <taxon>Bacilli</taxon>
        <taxon>Bacillales</taxon>
        <taxon>Bacillaceae</taxon>
        <taxon>Neobacillus</taxon>
    </lineage>
</organism>
<reference evidence="5" key="1">
    <citation type="submission" date="2021-05" db="EMBL/GenBank/DDBJ databases">
        <title>Novel Bacillus species.</title>
        <authorList>
            <person name="Liu G."/>
        </authorList>
    </citation>
    <scope>NUCLEOTIDE SEQUENCE</scope>
    <source>
        <strain evidence="5 7">FJAT-50051</strain>
    </source>
</reference>
<dbReference type="InterPro" id="IPR036388">
    <property type="entry name" value="WH-like_DNA-bd_sf"/>
</dbReference>
<comment type="caution">
    <text evidence="5">The sequence shown here is derived from an EMBL/GenBank/DDBJ whole genome shotgun (WGS) entry which is preliminary data.</text>
</comment>
<evidence type="ECO:0000313" key="6">
    <source>
        <dbReference type="EMBL" id="MCH6264509.1"/>
    </source>
</evidence>
<dbReference type="PROSITE" id="PS50995">
    <property type="entry name" value="HTH_MARR_2"/>
    <property type="match status" value="1"/>
</dbReference>
<dbReference type="Proteomes" id="UP000677265">
    <property type="component" value="Unassembled WGS sequence"/>
</dbReference>
<evidence type="ECO:0000256" key="2">
    <source>
        <dbReference type="ARBA" id="ARBA00023125"/>
    </source>
</evidence>
<keyword evidence="3" id="KW-0804">Transcription</keyword>